<protein>
    <recommendedName>
        <fullName evidence="7">Transcription termination factor MTERF6, chloroplastic/mitochondrial</fullName>
    </recommendedName>
</protein>
<dbReference type="Pfam" id="PF02536">
    <property type="entry name" value="mTERF"/>
    <property type="match status" value="2"/>
</dbReference>
<dbReference type="GO" id="GO:0003676">
    <property type="term" value="F:nucleic acid binding"/>
    <property type="evidence" value="ECO:0007669"/>
    <property type="project" value="InterPro"/>
</dbReference>
<feature type="region of interest" description="Disordered" evidence="4">
    <location>
        <begin position="26"/>
        <end position="47"/>
    </location>
</feature>
<evidence type="ECO:0000313" key="6">
    <source>
        <dbReference type="Proteomes" id="UP000289340"/>
    </source>
</evidence>
<dbReference type="InterPro" id="IPR038538">
    <property type="entry name" value="MTERF_sf"/>
</dbReference>
<dbReference type="Gramene" id="XM_028346681.1">
    <property type="protein sequence ID" value="XP_028202482.1"/>
    <property type="gene ID" value="LOC114386646"/>
</dbReference>
<proteinExistence type="inferred from homology"/>
<comment type="caution">
    <text evidence="5">The sequence shown here is derived from an EMBL/GenBank/DDBJ whole genome shotgun (WGS) entry which is preliminary data.</text>
</comment>
<dbReference type="InterPro" id="IPR003690">
    <property type="entry name" value="MTERF"/>
</dbReference>
<reference evidence="5 6" key="1">
    <citation type="submission" date="2018-09" db="EMBL/GenBank/DDBJ databases">
        <title>A high-quality reference genome of wild soybean provides a powerful tool to mine soybean genomes.</title>
        <authorList>
            <person name="Xie M."/>
            <person name="Chung C.Y.L."/>
            <person name="Li M.-W."/>
            <person name="Wong F.-L."/>
            <person name="Chan T.-F."/>
            <person name="Lam H.-M."/>
        </authorList>
    </citation>
    <scope>NUCLEOTIDE SEQUENCE [LARGE SCALE GENOMIC DNA]</scope>
    <source>
        <strain evidence="6">cv. W05</strain>
        <tissue evidence="5">Hypocotyl of etiolated seedlings</tissue>
    </source>
</reference>
<gene>
    <name evidence="5" type="ORF">D0Y65_041002</name>
</gene>
<evidence type="ECO:0000256" key="1">
    <source>
        <dbReference type="ARBA" id="ARBA00007692"/>
    </source>
</evidence>
<keyword evidence="2" id="KW-0805">Transcription regulation</keyword>
<sequence length="395" mass="45138">MMFPSPRFKPFLYLNSLTRTPLLQLQTPKSNQTFPPSLTPKHTSTTSQHHPFKVSYLVSTCGFSVETALKISKFTQFKTPEKPDSIIALFRSHGFSNTQIISIIRRAPNVLSGDPHKRIFPKFEFLRSKGASGSDIVELVTKNPRILYANLENNIVPSYELVRRFLESDKKTMDCIRGCGHFFGSDRASQNVKLLIDEGATDSVIAFLLQRRFSVILCSGFKETLDEIKEMGFEPFKKKFGVALIAKKIVPKSHWEAKVDVFKRWGWSEELVIGMFKRQPLFMLVSQDKIDRVMRFWVKQLGWDSLALAKKPEIFGFSLERRIIPRALVVQYLVAKGLRKKSASMIVPFAVSDKEFLEKYVMRFKEEEAELLKLYQGKMSGHGNKEDGAAPLTVV</sequence>
<dbReference type="AlphaFoldDB" id="A0A445GTW1"/>
<evidence type="ECO:0000256" key="3">
    <source>
        <dbReference type="ARBA" id="ARBA00022946"/>
    </source>
</evidence>
<dbReference type="EMBL" id="QZWG01000015">
    <property type="protein sequence ID" value="RZB64740.1"/>
    <property type="molecule type" value="Genomic_DNA"/>
</dbReference>
<keyword evidence="2" id="KW-0804">Transcription</keyword>
<keyword evidence="3" id="KW-0809">Transit peptide</keyword>
<feature type="compositionally biased region" description="Polar residues" evidence="4">
    <location>
        <begin position="29"/>
        <end position="47"/>
    </location>
</feature>
<evidence type="ECO:0008006" key="7">
    <source>
        <dbReference type="Google" id="ProtNLM"/>
    </source>
</evidence>
<dbReference type="PANTHER" id="PTHR13068:SF172">
    <property type="entry name" value="TRANSCRIPTION TERMINATION FACTOR FAMILY PROTEIN"/>
    <property type="match status" value="1"/>
</dbReference>
<dbReference type="SMART" id="SM00733">
    <property type="entry name" value="Mterf"/>
    <property type="match status" value="5"/>
</dbReference>
<evidence type="ECO:0000256" key="4">
    <source>
        <dbReference type="SAM" id="MobiDB-lite"/>
    </source>
</evidence>
<evidence type="ECO:0000313" key="5">
    <source>
        <dbReference type="EMBL" id="RZB64740.1"/>
    </source>
</evidence>
<dbReference type="Proteomes" id="UP000289340">
    <property type="component" value="Chromosome 15"/>
</dbReference>
<dbReference type="Gene3D" id="1.25.70.10">
    <property type="entry name" value="Transcription termination factor 3, mitochondrial"/>
    <property type="match status" value="1"/>
</dbReference>
<keyword evidence="2" id="KW-0806">Transcription termination</keyword>
<evidence type="ECO:0000256" key="2">
    <source>
        <dbReference type="ARBA" id="ARBA00022472"/>
    </source>
</evidence>
<comment type="similarity">
    <text evidence="1">Belongs to the mTERF family.</text>
</comment>
<dbReference type="FunFam" id="1.25.70.10:FF:000001">
    <property type="entry name" value="Mitochondrial transcription termination factor-like"/>
    <property type="match status" value="1"/>
</dbReference>
<dbReference type="PANTHER" id="PTHR13068">
    <property type="entry name" value="CGI-12 PROTEIN-RELATED"/>
    <property type="match status" value="1"/>
</dbReference>
<name>A0A445GTW1_GLYSO</name>
<keyword evidence="6" id="KW-1185">Reference proteome</keyword>
<accession>A0A445GTW1</accession>
<dbReference type="GO" id="GO:0006353">
    <property type="term" value="P:DNA-templated transcription termination"/>
    <property type="evidence" value="ECO:0007669"/>
    <property type="project" value="UniProtKB-KW"/>
</dbReference>
<organism evidence="5 6">
    <name type="scientific">Glycine soja</name>
    <name type="common">Wild soybean</name>
    <dbReference type="NCBI Taxonomy" id="3848"/>
    <lineage>
        <taxon>Eukaryota</taxon>
        <taxon>Viridiplantae</taxon>
        <taxon>Streptophyta</taxon>
        <taxon>Embryophyta</taxon>
        <taxon>Tracheophyta</taxon>
        <taxon>Spermatophyta</taxon>
        <taxon>Magnoliopsida</taxon>
        <taxon>eudicotyledons</taxon>
        <taxon>Gunneridae</taxon>
        <taxon>Pentapetalae</taxon>
        <taxon>rosids</taxon>
        <taxon>fabids</taxon>
        <taxon>Fabales</taxon>
        <taxon>Fabaceae</taxon>
        <taxon>Papilionoideae</taxon>
        <taxon>50 kb inversion clade</taxon>
        <taxon>NPAAA clade</taxon>
        <taxon>indigoferoid/millettioid clade</taxon>
        <taxon>Phaseoleae</taxon>
        <taxon>Glycine</taxon>
        <taxon>Glycine subgen. Soja</taxon>
    </lineage>
</organism>